<gene>
    <name evidence="2" type="ORF">DFA_01702</name>
</gene>
<protein>
    <submittedName>
        <fullName evidence="2">Uncharacterized protein</fullName>
    </submittedName>
</protein>
<evidence type="ECO:0000256" key="1">
    <source>
        <dbReference type="SAM" id="MobiDB-lite"/>
    </source>
</evidence>
<sequence length="578" mass="65858">MESNTTSTSTTTTTTTSITTKQQEDNKKLIQLDQFSLLKLASIYLDENKWDPVARRQNKPALYRYNLSLVSKLFNKSFKPISITKNVFEMDLSKWIDIVRWPKVESPFIIDGLVFSGFTDSDPTHQFITANQDNEDTLSIKLYMFFYKDITQIDIHLDSCGPFLIDHLKYLASQKTNPENNKVAPAKPLKRLSIKLTDPINETDSINEITLSSMQQSILSSLGTTISELETFEFIFFETTPTLCNNQPIIDFLKNKTSTFLTSIKINVFDNDDTQEVNFTFTNLFAALPNTIRSLEITRVFWEFDFKAILKDMPINRLSIRSFLDQTMMDSLAKYISSNNHCITDLHHTKLFLTNPGHFVALQSKTVKKWNLSISSHVGRETIYLIALDAKSEHSPSLLSPPKRRRKQKKRAGGNGSSNNGNGGNGGNEQTVNIKMSNDIEYLKICFRLDSLKVQQLPDNINFSQFSQLKHLVLETQNLITSEVDIIFGYPPRQLEYLCIIVNGQVQDGSVNYLLDRFKQNNTIDTLSLSLSLIGGGGDDVFENIEPFQNDNESLEILKDINSKFTTIYYIINKYSST</sequence>
<evidence type="ECO:0000313" key="3">
    <source>
        <dbReference type="Proteomes" id="UP000007797"/>
    </source>
</evidence>
<proteinExistence type="predicted"/>
<feature type="region of interest" description="Disordered" evidence="1">
    <location>
        <begin position="1"/>
        <end position="20"/>
    </location>
</feature>
<reference evidence="3" key="1">
    <citation type="journal article" date="2011" name="Genome Res.">
        <title>Phylogeny-wide analysis of social amoeba genomes highlights ancient origins for complex intercellular communication.</title>
        <authorList>
            <person name="Heidel A.J."/>
            <person name="Lawal H.M."/>
            <person name="Felder M."/>
            <person name="Schilde C."/>
            <person name="Helps N.R."/>
            <person name="Tunggal B."/>
            <person name="Rivero F."/>
            <person name="John U."/>
            <person name="Schleicher M."/>
            <person name="Eichinger L."/>
            <person name="Platzer M."/>
            <person name="Noegel A.A."/>
            <person name="Schaap P."/>
            <person name="Gloeckner G."/>
        </authorList>
    </citation>
    <scope>NUCLEOTIDE SEQUENCE [LARGE SCALE GENOMIC DNA]</scope>
    <source>
        <strain evidence="3">SH3</strain>
    </source>
</reference>
<dbReference type="KEGG" id="dfa:DFA_01702"/>
<dbReference type="Proteomes" id="UP000007797">
    <property type="component" value="Unassembled WGS sequence"/>
</dbReference>
<dbReference type="AlphaFoldDB" id="F4PUA1"/>
<keyword evidence="3" id="KW-1185">Reference proteome</keyword>
<feature type="compositionally biased region" description="Basic residues" evidence="1">
    <location>
        <begin position="402"/>
        <end position="412"/>
    </location>
</feature>
<organism evidence="2 3">
    <name type="scientific">Cavenderia fasciculata</name>
    <name type="common">Slime mold</name>
    <name type="synonym">Dictyostelium fasciculatum</name>
    <dbReference type="NCBI Taxonomy" id="261658"/>
    <lineage>
        <taxon>Eukaryota</taxon>
        <taxon>Amoebozoa</taxon>
        <taxon>Evosea</taxon>
        <taxon>Eumycetozoa</taxon>
        <taxon>Dictyostelia</taxon>
        <taxon>Acytosteliales</taxon>
        <taxon>Cavenderiaceae</taxon>
        <taxon>Cavenderia</taxon>
    </lineage>
</organism>
<evidence type="ECO:0000313" key="2">
    <source>
        <dbReference type="EMBL" id="EGG21816.1"/>
    </source>
</evidence>
<accession>F4PUA1</accession>
<dbReference type="EMBL" id="GL883010">
    <property type="protein sequence ID" value="EGG21816.1"/>
    <property type="molecule type" value="Genomic_DNA"/>
</dbReference>
<name>F4PUA1_CACFS</name>
<feature type="compositionally biased region" description="Gly residues" evidence="1">
    <location>
        <begin position="413"/>
        <end position="427"/>
    </location>
</feature>
<feature type="region of interest" description="Disordered" evidence="1">
    <location>
        <begin position="394"/>
        <end position="431"/>
    </location>
</feature>
<dbReference type="GeneID" id="14873465"/>
<dbReference type="RefSeq" id="XP_004359666.1">
    <property type="nucleotide sequence ID" value="XM_004359609.1"/>
</dbReference>